<dbReference type="GO" id="GO:0004566">
    <property type="term" value="F:beta-glucuronidase activity"/>
    <property type="evidence" value="ECO:0007669"/>
    <property type="project" value="TreeGrafter"/>
</dbReference>
<dbReference type="PANTHER" id="PTHR14363">
    <property type="entry name" value="HEPARANASE-RELATED"/>
    <property type="match status" value="1"/>
</dbReference>
<organism evidence="2">
    <name type="scientific">Oikopleura dioica</name>
    <name type="common">Tunicate</name>
    <dbReference type="NCBI Taxonomy" id="34765"/>
    <lineage>
        <taxon>Eukaryota</taxon>
        <taxon>Metazoa</taxon>
        <taxon>Chordata</taxon>
        <taxon>Tunicata</taxon>
        <taxon>Appendicularia</taxon>
        <taxon>Copelata</taxon>
        <taxon>Oikopleuridae</taxon>
        <taxon>Oikopleura</taxon>
    </lineage>
</organism>
<comment type="similarity">
    <text evidence="1">Belongs to the glycosyl hydrolase 79 family.</text>
</comment>
<dbReference type="EMBL" id="FN655055">
    <property type="protein sequence ID" value="CBY37768.1"/>
    <property type="molecule type" value="Genomic_DNA"/>
</dbReference>
<accession>E4YQM3</accession>
<dbReference type="Proteomes" id="UP000011014">
    <property type="component" value="Unassembled WGS sequence"/>
</dbReference>
<dbReference type="GO" id="GO:0016020">
    <property type="term" value="C:membrane"/>
    <property type="evidence" value="ECO:0007669"/>
    <property type="project" value="InterPro"/>
</dbReference>
<dbReference type="InterPro" id="IPR005199">
    <property type="entry name" value="Glyco_hydro_79"/>
</dbReference>
<reference evidence="2" key="1">
    <citation type="journal article" date="2010" name="Science">
        <title>Plasticity of animal genome architecture unmasked by rapid evolution of a pelagic tunicate.</title>
        <authorList>
            <person name="Denoeud F."/>
            <person name="Henriet S."/>
            <person name="Mungpakdee S."/>
            <person name="Aury J.M."/>
            <person name="Da Silva C."/>
            <person name="Brinkmann H."/>
            <person name="Mikhaleva J."/>
            <person name="Olsen L.C."/>
            <person name="Jubin C."/>
            <person name="Canestro C."/>
            <person name="Bouquet J.M."/>
            <person name="Danks G."/>
            <person name="Poulain J."/>
            <person name="Campsteijn C."/>
            <person name="Adamski M."/>
            <person name="Cross I."/>
            <person name="Yadetie F."/>
            <person name="Muffato M."/>
            <person name="Louis A."/>
            <person name="Butcher S."/>
            <person name="Tsagkogeorga G."/>
            <person name="Konrad A."/>
            <person name="Singh S."/>
            <person name="Jensen M.F."/>
            <person name="Cong E.H."/>
            <person name="Eikeseth-Otteraa H."/>
            <person name="Noel B."/>
            <person name="Anthouard V."/>
            <person name="Porcel B.M."/>
            <person name="Kachouri-Lafond R."/>
            <person name="Nishino A."/>
            <person name="Ugolini M."/>
            <person name="Chourrout P."/>
            <person name="Nishida H."/>
            <person name="Aasland R."/>
            <person name="Huzurbazar S."/>
            <person name="Westhof E."/>
            <person name="Delsuc F."/>
            <person name="Lehrach H."/>
            <person name="Reinhardt R."/>
            <person name="Weissenbach J."/>
            <person name="Roy S.W."/>
            <person name="Artiguenave F."/>
            <person name="Postlethwait J.H."/>
            <person name="Manak J.R."/>
            <person name="Thompson E.M."/>
            <person name="Jaillon O."/>
            <person name="Du Pasquier L."/>
            <person name="Boudinot P."/>
            <person name="Liberles D.A."/>
            <person name="Volff J.N."/>
            <person name="Philippe H."/>
            <person name="Lenhard B."/>
            <person name="Roest Crollius H."/>
            <person name="Wincker P."/>
            <person name="Chourrout D."/>
        </authorList>
    </citation>
    <scope>NUCLEOTIDE SEQUENCE [LARGE SCALE GENOMIC DNA]</scope>
</reference>
<dbReference type="SUPFAM" id="SSF51445">
    <property type="entry name" value="(Trans)glycosidases"/>
    <property type="match status" value="1"/>
</dbReference>
<name>E4YQM3_OIKDI</name>
<sequence>MIFFFLIFQVRAIIEINKENVLNTIAIEHPFVCFTLDWWPDSKVSFGNASWIGTGLNNLDLEHPKLIQAARTLASSHKHGLLRIGGTLQDSVIYDFKSNEKHCLPFPFQPDENSRSGFTQECFSAARRREINNFLEKSNLKFIFGLNALDGRYDDFRRAWNSEKTKALLEELKTTKMAKRLFGLELGNEIYGKNGHGVELSAQIAAGDFATLRKIMRTALSDDVKLLGYDTALDFNWLDDFFSNLTSLETKLDAFTWHQYPLGPGSDPLLAEKILNPRFFDKFSAHIDVLSEKQAFWKEHENLPLWMGETGGAYNSGRNEVTNRFVSSFWFLNLLGIFAEKKHKAFCRQTLIGGNYGLLQLKVNKIETNPDFWAAFLFGSFMKEHVIEIYCENKFFKSYATMQQRSITILIINFSEKKETEQISIEVFNAFAYRKTAIVTSEKLDSNTVFINGVKADLPKDSDEIPSIHDFVVYEKNRKTIELPAHSYGFFILHGFK</sequence>
<evidence type="ECO:0000313" key="2">
    <source>
        <dbReference type="EMBL" id="CBY37768.1"/>
    </source>
</evidence>
<dbReference type="Gene3D" id="3.20.20.80">
    <property type="entry name" value="Glycosidases"/>
    <property type="match status" value="1"/>
</dbReference>
<protein>
    <submittedName>
        <fullName evidence="2">Uncharacterized protein</fullName>
    </submittedName>
</protein>
<gene>
    <name evidence="2" type="ORF">GSOID_T00031254001</name>
</gene>
<dbReference type="PANTHER" id="PTHR14363:SF17">
    <property type="entry name" value="HEPARANASE-LIKE PROTEIN 3"/>
    <property type="match status" value="1"/>
</dbReference>
<proteinExistence type="inferred from homology"/>
<evidence type="ECO:0000256" key="1">
    <source>
        <dbReference type="ARBA" id="ARBA00009800"/>
    </source>
</evidence>
<dbReference type="InterPro" id="IPR017853">
    <property type="entry name" value="GH"/>
</dbReference>
<dbReference type="AlphaFoldDB" id="E4YQM3"/>
<dbReference type="Pfam" id="PF03662">
    <property type="entry name" value="Glyco_hydro_79n"/>
    <property type="match status" value="1"/>
</dbReference>